<dbReference type="Gene3D" id="2.60.15.10">
    <property type="entry name" value="F0F1 ATP synthase delta/epsilon subunit, N-terminal"/>
    <property type="match status" value="1"/>
</dbReference>
<evidence type="ECO:0000256" key="8">
    <source>
        <dbReference type="ARBA" id="ARBA00023196"/>
    </source>
</evidence>
<dbReference type="InterPro" id="IPR020547">
    <property type="entry name" value="ATP_synth_F1_esu_C"/>
</dbReference>
<evidence type="ECO:0000256" key="3">
    <source>
        <dbReference type="ARBA" id="ARBA00005712"/>
    </source>
</evidence>
<name>A0A9D1U403_9LACO</name>
<dbReference type="GO" id="GO:0045259">
    <property type="term" value="C:proton-transporting ATP synthase complex"/>
    <property type="evidence" value="ECO:0007669"/>
    <property type="project" value="UniProtKB-KW"/>
</dbReference>
<evidence type="ECO:0000256" key="10">
    <source>
        <dbReference type="ARBA" id="ARBA00030215"/>
    </source>
</evidence>
<dbReference type="Gene3D" id="1.20.5.440">
    <property type="entry name" value="ATP synthase delta/epsilon subunit, C-terminal domain"/>
    <property type="match status" value="1"/>
</dbReference>
<dbReference type="SUPFAM" id="SSF51344">
    <property type="entry name" value="Epsilon subunit of F1F0-ATP synthase N-terminal domain"/>
    <property type="match status" value="1"/>
</dbReference>
<dbReference type="PANTHER" id="PTHR13822">
    <property type="entry name" value="ATP SYNTHASE DELTA/EPSILON CHAIN"/>
    <property type="match status" value="1"/>
</dbReference>
<dbReference type="GO" id="GO:0046933">
    <property type="term" value="F:proton-transporting ATP synthase activity, rotational mechanism"/>
    <property type="evidence" value="ECO:0007669"/>
    <property type="project" value="UniProtKB-UniRule"/>
</dbReference>
<evidence type="ECO:0000256" key="7">
    <source>
        <dbReference type="ARBA" id="ARBA00023136"/>
    </source>
</evidence>
<sequence>MAAKTFQVTIVTPDGKTYDQPATMLIMHTSDGERGIMANHLPVIGALSIGALRLKHEDSGDPDDVIAVNGGFVKFKDNVATIIADSAEKPEDIDVSRAQNAKERAEEIIARAKINHDMDSLGRAEVHLKRAINRLEISKTLNR</sequence>
<dbReference type="Pfam" id="PF00401">
    <property type="entry name" value="ATP-synt_DE"/>
    <property type="match status" value="1"/>
</dbReference>
<evidence type="ECO:0000256" key="12">
    <source>
        <dbReference type="HAMAP-Rule" id="MF_00530"/>
    </source>
</evidence>
<evidence type="ECO:0000259" key="14">
    <source>
        <dbReference type="Pfam" id="PF00401"/>
    </source>
</evidence>
<dbReference type="InterPro" id="IPR036771">
    <property type="entry name" value="ATPsynth_dsu/esu_N"/>
</dbReference>
<dbReference type="NCBIfam" id="NF001846">
    <property type="entry name" value="PRK00571.1-3"/>
    <property type="match status" value="1"/>
</dbReference>
<evidence type="ECO:0000256" key="11">
    <source>
        <dbReference type="ARBA" id="ARBA00031795"/>
    </source>
</evidence>
<dbReference type="InterPro" id="IPR036794">
    <property type="entry name" value="ATP_F1_dsu/esu_C_sf"/>
</dbReference>
<evidence type="ECO:0000256" key="6">
    <source>
        <dbReference type="ARBA" id="ARBA00023065"/>
    </source>
</evidence>
<comment type="subunit">
    <text evidence="12 13">F-type ATPases have 2 components, CF(1) - the catalytic core - and CF(0) - the membrane proton channel. CF(1) has five subunits: alpha(3), beta(3), gamma(1), delta(1), epsilon(1). CF(0) has three main subunits: a, b and c.</text>
</comment>
<keyword evidence="12" id="KW-0375">Hydrogen ion transport</keyword>
<feature type="domain" description="ATP synthase F1 complex delta/epsilon subunit N-terminal" evidence="15">
    <location>
        <begin position="6"/>
        <end position="87"/>
    </location>
</feature>
<dbReference type="SUPFAM" id="SSF46604">
    <property type="entry name" value="Epsilon subunit of F1F0-ATP synthase C-terminal domain"/>
    <property type="match status" value="1"/>
</dbReference>
<dbReference type="Pfam" id="PF02823">
    <property type="entry name" value="ATP-synt_DE_N"/>
    <property type="match status" value="1"/>
</dbReference>
<dbReference type="Proteomes" id="UP000886878">
    <property type="component" value="Unassembled WGS sequence"/>
</dbReference>
<keyword evidence="12" id="KW-1003">Cell membrane</keyword>
<accession>A0A9D1U403</accession>
<dbReference type="GO" id="GO:0005886">
    <property type="term" value="C:plasma membrane"/>
    <property type="evidence" value="ECO:0007669"/>
    <property type="project" value="UniProtKB-SubCell"/>
</dbReference>
<evidence type="ECO:0000256" key="1">
    <source>
        <dbReference type="ARBA" id="ARBA00003543"/>
    </source>
</evidence>
<protein>
    <recommendedName>
        <fullName evidence="4 12">ATP synthase epsilon chain</fullName>
    </recommendedName>
    <alternativeName>
        <fullName evidence="11 12">ATP synthase F1 sector epsilon subunit</fullName>
    </alternativeName>
    <alternativeName>
        <fullName evidence="10 12">F-ATPase epsilon subunit</fullName>
    </alternativeName>
</protein>
<reference evidence="16" key="1">
    <citation type="journal article" date="2021" name="PeerJ">
        <title>Extensive microbial diversity within the chicken gut microbiome revealed by metagenomics and culture.</title>
        <authorList>
            <person name="Gilroy R."/>
            <person name="Ravi A."/>
            <person name="Getino M."/>
            <person name="Pursley I."/>
            <person name="Horton D.L."/>
            <person name="Alikhan N.F."/>
            <person name="Baker D."/>
            <person name="Gharbi K."/>
            <person name="Hall N."/>
            <person name="Watson M."/>
            <person name="Adriaenssens E.M."/>
            <person name="Foster-Nyarko E."/>
            <person name="Jarju S."/>
            <person name="Secka A."/>
            <person name="Antonio M."/>
            <person name="Oren A."/>
            <person name="Chaudhuri R.R."/>
            <person name="La Ragione R."/>
            <person name="Hildebrand F."/>
            <person name="Pallen M.J."/>
        </authorList>
    </citation>
    <scope>NUCLEOTIDE SEQUENCE</scope>
    <source>
        <strain evidence="16">ChiHejej3B27-2180</strain>
    </source>
</reference>
<evidence type="ECO:0000256" key="9">
    <source>
        <dbReference type="ARBA" id="ARBA00023310"/>
    </source>
</evidence>
<evidence type="ECO:0000313" key="17">
    <source>
        <dbReference type="Proteomes" id="UP000886878"/>
    </source>
</evidence>
<evidence type="ECO:0000256" key="5">
    <source>
        <dbReference type="ARBA" id="ARBA00022448"/>
    </source>
</evidence>
<dbReference type="GO" id="GO:0005524">
    <property type="term" value="F:ATP binding"/>
    <property type="evidence" value="ECO:0007669"/>
    <property type="project" value="UniProtKB-UniRule"/>
</dbReference>
<dbReference type="HAMAP" id="MF_00530">
    <property type="entry name" value="ATP_synth_epsil_bac"/>
    <property type="match status" value="1"/>
</dbReference>
<gene>
    <name evidence="12" type="primary">atpC</name>
    <name evidence="16" type="ORF">H9876_05860</name>
</gene>
<keyword evidence="5 12" id="KW-0813">Transport</keyword>
<dbReference type="InterPro" id="IPR020546">
    <property type="entry name" value="ATP_synth_F1_dsu/esu_N"/>
</dbReference>
<dbReference type="PANTHER" id="PTHR13822:SF10">
    <property type="entry name" value="ATP SYNTHASE EPSILON CHAIN, CHLOROPLASTIC"/>
    <property type="match status" value="1"/>
</dbReference>
<evidence type="ECO:0000256" key="13">
    <source>
        <dbReference type="RuleBase" id="RU003656"/>
    </source>
</evidence>
<feature type="domain" description="ATP synthase epsilon subunit C-terminal" evidence="14">
    <location>
        <begin position="91"/>
        <end position="138"/>
    </location>
</feature>
<comment type="similarity">
    <text evidence="3 12 13">Belongs to the ATPase epsilon chain family.</text>
</comment>
<dbReference type="InterPro" id="IPR001469">
    <property type="entry name" value="ATP_synth_F1_dsu/esu"/>
</dbReference>
<evidence type="ECO:0000259" key="15">
    <source>
        <dbReference type="Pfam" id="PF02823"/>
    </source>
</evidence>
<comment type="function">
    <text evidence="1 12">Produces ATP from ADP in the presence of a proton gradient across the membrane.</text>
</comment>
<keyword evidence="8 12" id="KW-0139">CF(1)</keyword>
<dbReference type="AlphaFoldDB" id="A0A9D1U403"/>
<keyword evidence="7 12" id="KW-0472">Membrane</keyword>
<evidence type="ECO:0000256" key="4">
    <source>
        <dbReference type="ARBA" id="ARBA00014480"/>
    </source>
</evidence>
<evidence type="ECO:0000313" key="16">
    <source>
        <dbReference type="EMBL" id="HIW70872.1"/>
    </source>
</evidence>
<proteinExistence type="inferred from homology"/>
<organism evidence="16 17">
    <name type="scientific">Candidatus Limosilactobacillus merdipullorum</name>
    <dbReference type="NCBI Taxonomy" id="2838653"/>
    <lineage>
        <taxon>Bacteria</taxon>
        <taxon>Bacillati</taxon>
        <taxon>Bacillota</taxon>
        <taxon>Bacilli</taxon>
        <taxon>Lactobacillales</taxon>
        <taxon>Lactobacillaceae</taxon>
        <taxon>Limosilactobacillus</taxon>
    </lineage>
</organism>
<keyword evidence="6 12" id="KW-0406">Ion transport</keyword>
<evidence type="ECO:0000256" key="2">
    <source>
        <dbReference type="ARBA" id="ARBA00004202"/>
    </source>
</evidence>
<keyword evidence="9 12" id="KW-0066">ATP synthesis</keyword>
<reference evidence="16" key="2">
    <citation type="submission" date="2021-04" db="EMBL/GenBank/DDBJ databases">
        <authorList>
            <person name="Gilroy R."/>
        </authorList>
    </citation>
    <scope>NUCLEOTIDE SEQUENCE</scope>
    <source>
        <strain evidence="16">ChiHejej3B27-2180</strain>
    </source>
</reference>
<dbReference type="NCBIfam" id="TIGR01216">
    <property type="entry name" value="ATP_synt_epsi"/>
    <property type="match status" value="1"/>
</dbReference>
<comment type="subcellular location">
    <subcellularLocation>
        <location evidence="2 12">Cell membrane</location>
        <topology evidence="2 12">Peripheral membrane protein</topology>
    </subcellularLocation>
</comment>
<dbReference type="CDD" id="cd12152">
    <property type="entry name" value="F1-ATPase_delta"/>
    <property type="match status" value="1"/>
</dbReference>
<dbReference type="EMBL" id="DXGK01000124">
    <property type="protein sequence ID" value="HIW70872.1"/>
    <property type="molecule type" value="Genomic_DNA"/>
</dbReference>
<comment type="caution">
    <text evidence="16">The sequence shown here is derived from an EMBL/GenBank/DDBJ whole genome shotgun (WGS) entry which is preliminary data.</text>
</comment>